<feature type="compositionally biased region" description="Polar residues" evidence="1">
    <location>
        <begin position="44"/>
        <end position="64"/>
    </location>
</feature>
<protein>
    <submittedName>
        <fullName evidence="2">Uncharacterized protein</fullName>
    </submittedName>
</protein>
<accession>A0A835S301</accession>
<reference evidence="2 3" key="1">
    <citation type="journal article" date="2020" name="Nat. Food">
        <title>A phased Vanilla planifolia genome enables genetic improvement of flavour and production.</title>
        <authorList>
            <person name="Hasing T."/>
            <person name="Tang H."/>
            <person name="Brym M."/>
            <person name="Khazi F."/>
            <person name="Huang T."/>
            <person name="Chambers A.H."/>
        </authorList>
    </citation>
    <scope>NUCLEOTIDE SEQUENCE [LARGE SCALE GENOMIC DNA]</scope>
    <source>
        <tissue evidence="2">Leaf</tissue>
    </source>
</reference>
<dbReference type="PANTHER" id="PTHR37175:SF1">
    <property type="entry name" value="CONSTANS-LIKE PROTEIN-RELATED"/>
    <property type="match status" value="1"/>
</dbReference>
<dbReference type="OrthoDB" id="1933769at2759"/>
<evidence type="ECO:0000313" key="2">
    <source>
        <dbReference type="EMBL" id="KAG0503239.1"/>
    </source>
</evidence>
<dbReference type="EMBL" id="JADCNM010000001">
    <property type="protein sequence ID" value="KAG0503239.1"/>
    <property type="molecule type" value="Genomic_DNA"/>
</dbReference>
<dbReference type="Proteomes" id="UP000639772">
    <property type="component" value="Chromosome 1"/>
</dbReference>
<dbReference type="PANTHER" id="PTHR37175">
    <property type="entry name" value="BNAA08G28800D PROTEIN"/>
    <property type="match status" value="1"/>
</dbReference>
<evidence type="ECO:0000313" key="3">
    <source>
        <dbReference type="Proteomes" id="UP000639772"/>
    </source>
</evidence>
<gene>
    <name evidence="2" type="ORF">HPP92_003311</name>
</gene>
<sequence length="165" mass="18186">MMNGRLQLDNNSAEDSDSDYDAAGNTLYYSPISSGDSQDAEQLGGNSYFVSNGGNHSLDPNTCSNHLPENSIAALDLYDYASNDGSDEEDDDAIARERESSILRAFREDDSRRTAPLPPGNAARILSAMRGVTFPGYTPEWADRVPEDRWVDHLRRLRGEPTPQS</sequence>
<feature type="compositionally biased region" description="Polar residues" evidence="1">
    <location>
        <begin position="27"/>
        <end position="37"/>
    </location>
</feature>
<name>A0A835S301_VANPL</name>
<evidence type="ECO:0000256" key="1">
    <source>
        <dbReference type="SAM" id="MobiDB-lite"/>
    </source>
</evidence>
<dbReference type="AlphaFoldDB" id="A0A835S301"/>
<proteinExistence type="predicted"/>
<organism evidence="2 3">
    <name type="scientific">Vanilla planifolia</name>
    <name type="common">Vanilla</name>
    <dbReference type="NCBI Taxonomy" id="51239"/>
    <lineage>
        <taxon>Eukaryota</taxon>
        <taxon>Viridiplantae</taxon>
        <taxon>Streptophyta</taxon>
        <taxon>Embryophyta</taxon>
        <taxon>Tracheophyta</taxon>
        <taxon>Spermatophyta</taxon>
        <taxon>Magnoliopsida</taxon>
        <taxon>Liliopsida</taxon>
        <taxon>Asparagales</taxon>
        <taxon>Orchidaceae</taxon>
        <taxon>Vanilloideae</taxon>
        <taxon>Vanilleae</taxon>
        <taxon>Vanilla</taxon>
    </lineage>
</organism>
<feature type="region of interest" description="Disordered" evidence="1">
    <location>
        <begin position="1"/>
        <end position="64"/>
    </location>
</feature>
<comment type="caution">
    <text evidence="2">The sequence shown here is derived from an EMBL/GenBank/DDBJ whole genome shotgun (WGS) entry which is preliminary data.</text>
</comment>
<dbReference type="Pfam" id="PF06910">
    <property type="entry name" value="MEA1"/>
    <property type="match status" value="1"/>
</dbReference>